<keyword evidence="16" id="KW-1185">Reference proteome</keyword>
<dbReference type="GO" id="GO:0006310">
    <property type="term" value="P:DNA recombination"/>
    <property type="evidence" value="ECO:0007669"/>
    <property type="project" value="UniProtKB-KW"/>
</dbReference>
<organism evidence="15 16">
    <name type="scientific">Leptomonas seymouri</name>
    <dbReference type="NCBI Taxonomy" id="5684"/>
    <lineage>
        <taxon>Eukaryota</taxon>
        <taxon>Discoba</taxon>
        <taxon>Euglenozoa</taxon>
        <taxon>Kinetoplastea</taxon>
        <taxon>Metakinetoplastina</taxon>
        <taxon>Trypanosomatida</taxon>
        <taxon>Trypanosomatidae</taxon>
        <taxon>Leishmaniinae</taxon>
        <taxon>Leptomonas</taxon>
    </lineage>
</organism>
<dbReference type="InterPro" id="IPR003840">
    <property type="entry name" value="DNA_helicase_dom"/>
</dbReference>
<evidence type="ECO:0000256" key="3">
    <source>
        <dbReference type="ARBA" id="ARBA00011245"/>
    </source>
</evidence>
<feature type="compositionally biased region" description="Basic and acidic residues" evidence="11">
    <location>
        <begin position="143"/>
        <end position="152"/>
    </location>
</feature>
<feature type="compositionally biased region" description="Polar residues" evidence="11">
    <location>
        <begin position="568"/>
        <end position="578"/>
    </location>
</feature>
<dbReference type="InterPro" id="IPR049163">
    <property type="entry name" value="Pif1-like_2B_dom"/>
</dbReference>
<comment type="subunit">
    <text evidence="3">Monomer.</text>
</comment>
<keyword evidence="10" id="KW-0227">DNA damage</keyword>
<feature type="domain" description="DNA helicase Pif1-like 2B" evidence="14">
    <location>
        <begin position="666"/>
        <end position="699"/>
    </location>
</feature>
<feature type="compositionally biased region" description="Low complexity" evidence="11">
    <location>
        <begin position="163"/>
        <end position="172"/>
    </location>
</feature>
<evidence type="ECO:0000313" key="16">
    <source>
        <dbReference type="Proteomes" id="UP000038009"/>
    </source>
</evidence>
<feature type="region of interest" description="Disordered" evidence="11">
    <location>
        <begin position="1057"/>
        <end position="1093"/>
    </location>
</feature>
<comment type="cofactor">
    <cofactor evidence="1 10">
        <name>Mg(2+)</name>
        <dbReference type="ChEBI" id="CHEBI:18420"/>
    </cofactor>
</comment>
<evidence type="ECO:0000256" key="5">
    <source>
        <dbReference type="ARBA" id="ARBA00022801"/>
    </source>
</evidence>
<dbReference type="SUPFAM" id="SSF52540">
    <property type="entry name" value="P-loop containing nucleoside triphosphate hydrolases"/>
    <property type="match status" value="2"/>
</dbReference>
<dbReference type="Pfam" id="PF05970">
    <property type="entry name" value="PIF1"/>
    <property type="match status" value="1"/>
</dbReference>
<evidence type="ECO:0000256" key="7">
    <source>
        <dbReference type="ARBA" id="ARBA00022840"/>
    </source>
</evidence>
<evidence type="ECO:0000259" key="13">
    <source>
        <dbReference type="Pfam" id="PF05970"/>
    </source>
</evidence>
<dbReference type="Pfam" id="PF21530">
    <property type="entry name" value="Pif1_2B_dom"/>
    <property type="match status" value="1"/>
</dbReference>
<proteinExistence type="inferred from homology"/>
<evidence type="ECO:0000256" key="4">
    <source>
        <dbReference type="ARBA" id="ARBA00022741"/>
    </source>
</evidence>
<dbReference type="EC" id="5.6.2.3" evidence="10"/>
<name>A0A0N0P3C2_LEPSE</name>
<reference evidence="15 16" key="1">
    <citation type="journal article" date="2015" name="PLoS Pathog.">
        <title>Leptomonas seymouri: Adaptations to the Dixenous Life Cycle Analyzed by Genome Sequencing, Transcriptome Profiling and Co-infection with Leishmania donovani.</title>
        <authorList>
            <person name="Kraeva N."/>
            <person name="Butenko A."/>
            <person name="Hlavacova J."/>
            <person name="Kostygov A."/>
            <person name="Myskova J."/>
            <person name="Grybchuk D."/>
            <person name="Lestinova T."/>
            <person name="Votypka J."/>
            <person name="Volf P."/>
            <person name="Opperdoes F."/>
            <person name="Flegontov P."/>
            <person name="Lukes J."/>
            <person name="Yurchenko V."/>
        </authorList>
    </citation>
    <scope>NUCLEOTIDE SEQUENCE [LARGE SCALE GENOMIC DNA]</scope>
    <source>
        <strain evidence="15 16">ATCC 30220</strain>
    </source>
</reference>
<keyword evidence="10" id="KW-0234">DNA repair</keyword>
<comment type="catalytic activity">
    <reaction evidence="9 10">
        <text>ATP + H2O = ADP + phosphate + H(+)</text>
        <dbReference type="Rhea" id="RHEA:13065"/>
        <dbReference type="ChEBI" id="CHEBI:15377"/>
        <dbReference type="ChEBI" id="CHEBI:15378"/>
        <dbReference type="ChEBI" id="CHEBI:30616"/>
        <dbReference type="ChEBI" id="CHEBI:43474"/>
        <dbReference type="ChEBI" id="CHEBI:456216"/>
        <dbReference type="EC" id="5.6.2.3"/>
    </reaction>
</comment>
<dbReference type="OrthoDB" id="272985at2759"/>
<dbReference type="GO" id="GO:0005524">
    <property type="term" value="F:ATP binding"/>
    <property type="evidence" value="ECO:0007669"/>
    <property type="project" value="UniProtKB-KW"/>
</dbReference>
<keyword evidence="6 10" id="KW-0347">Helicase</keyword>
<accession>A0A0N0P3C2</accession>
<evidence type="ECO:0000256" key="1">
    <source>
        <dbReference type="ARBA" id="ARBA00001946"/>
    </source>
</evidence>
<feature type="region of interest" description="Disordered" evidence="11">
    <location>
        <begin position="268"/>
        <end position="310"/>
    </location>
</feature>
<protein>
    <recommendedName>
        <fullName evidence="10">ATP-dependent DNA helicase</fullName>
        <ecNumber evidence="10">5.6.2.3</ecNumber>
    </recommendedName>
</protein>
<dbReference type="AlphaFoldDB" id="A0A0N0P3C2"/>
<dbReference type="GO" id="GO:0016887">
    <property type="term" value="F:ATP hydrolysis activity"/>
    <property type="evidence" value="ECO:0007669"/>
    <property type="project" value="RHEA"/>
</dbReference>
<evidence type="ECO:0000313" key="15">
    <source>
        <dbReference type="EMBL" id="KPI83497.1"/>
    </source>
</evidence>
<dbReference type="InterPro" id="IPR027417">
    <property type="entry name" value="P-loop_NTPase"/>
</dbReference>
<dbReference type="GO" id="GO:0043139">
    <property type="term" value="F:5'-3' DNA helicase activity"/>
    <property type="evidence" value="ECO:0007669"/>
    <property type="project" value="UniProtKB-EC"/>
</dbReference>
<dbReference type="GO" id="GO:0000723">
    <property type="term" value="P:telomere maintenance"/>
    <property type="evidence" value="ECO:0007669"/>
    <property type="project" value="InterPro"/>
</dbReference>
<dbReference type="GO" id="GO:0006281">
    <property type="term" value="P:DNA repair"/>
    <property type="evidence" value="ECO:0007669"/>
    <property type="project" value="UniProtKB-KW"/>
</dbReference>
<feature type="domain" description="DNA replication helicase" evidence="12">
    <location>
        <begin position="783"/>
        <end position="849"/>
    </location>
</feature>
<evidence type="ECO:0000256" key="10">
    <source>
        <dbReference type="RuleBase" id="RU363044"/>
    </source>
</evidence>
<keyword evidence="5 10" id="KW-0378">Hydrolase</keyword>
<evidence type="ECO:0000256" key="6">
    <source>
        <dbReference type="ARBA" id="ARBA00022806"/>
    </source>
</evidence>
<dbReference type="OMA" id="MRVPLCV"/>
<evidence type="ECO:0000256" key="2">
    <source>
        <dbReference type="ARBA" id="ARBA00009781"/>
    </source>
</evidence>
<feature type="compositionally biased region" description="Low complexity" evidence="11">
    <location>
        <begin position="66"/>
        <end position="83"/>
    </location>
</feature>
<gene>
    <name evidence="15" type="ORF">ABL78_7471</name>
</gene>
<feature type="compositionally biased region" description="Polar residues" evidence="11">
    <location>
        <begin position="1063"/>
        <end position="1076"/>
    </location>
</feature>
<feature type="compositionally biased region" description="Low complexity" evidence="11">
    <location>
        <begin position="295"/>
        <end position="304"/>
    </location>
</feature>
<feature type="compositionally biased region" description="Low complexity" evidence="11">
    <location>
        <begin position="29"/>
        <end position="48"/>
    </location>
</feature>
<dbReference type="CDD" id="cd18037">
    <property type="entry name" value="DEXSc_Pif1_like"/>
    <property type="match status" value="1"/>
</dbReference>
<feature type="region of interest" description="Disordered" evidence="11">
    <location>
        <begin position="558"/>
        <end position="578"/>
    </location>
</feature>
<feature type="region of interest" description="Disordered" evidence="11">
    <location>
        <begin position="938"/>
        <end position="957"/>
    </location>
</feature>
<dbReference type="EMBL" id="LJSK01000366">
    <property type="protein sequence ID" value="KPI83497.1"/>
    <property type="molecule type" value="Genomic_DNA"/>
</dbReference>
<comment type="similarity">
    <text evidence="2">Belongs to the helicase family. PIF1 subfamily.</text>
</comment>
<dbReference type="Proteomes" id="UP000038009">
    <property type="component" value="Unassembled WGS sequence"/>
</dbReference>
<dbReference type="CDD" id="cd18809">
    <property type="entry name" value="SF1_C_RecD"/>
    <property type="match status" value="1"/>
</dbReference>
<evidence type="ECO:0000256" key="11">
    <source>
        <dbReference type="SAM" id="MobiDB-lite"/>
    </source>
</evidence>
<evidence type="ECO:0000256" key="8">
    <source>
        <dbReference type="ARBA" id="ARBA00023172"/>
    </source>
</evidence>
<dbReference type="PANTHER" id="PTHR47642">
    <property type="entry name" value="ATP-DEPENDENT DNA HELICASE"/>
    <property type="match status" value="1"/>
</dbReference>
<evidence type="ECO:0000259" key="14">
    <source>
        <dbReference type="Pfam" id="PF21530"/>
    </source>
</evidence>
<dbReference type="PANTHER" id="PTHR47642:SF7">
    <property type="entry name" value="ATP-DEPENDENT DNA HELICASE PIF1"/>
    <property type="match status" value="1"/>
</dbReference>
<feature type="region of interest" description="Disordered" evidence="11">
    <location>
        <begin position="1"/>
        <end position="214"/>
    </location>
</feature>
<dbReference type="VEuPathDB" id="TriTrypDB:Lsey_0366_0070"/>
<keyword evidence="4 10" id="KW-0547">Nucleotide-binding</keyword>
<keyword evidence="7 10" id="KW-0067">ATP-binding</keyword>
<evidence type="ECO:0000256" key="9">
    <source>
        <dbReference type="ARBA" id="ARBA00048954"/>
    </source>
</evidence>
<dbReference type="Pfam" id="PF02689">
    <property type="entry name" value="Herpes_Helicase"/>
    <property type="match status" value="1"/>
</dbReference>
<feature type="compositionally biased region" description="Low complexity" evidence="11">
    <location>
        <begin position="203"/>
        <end position="214"/>
    </location>
</feature>
<sequence>MEPLPPLHAASPEARGSASGPRMLLPEMAPSTTASHPSLSSSPAPLISMHSSQAHEGHTPEAPVGTASSSQTSPSQSLYTLTSAPVSHTGVDRREGSTAAQSFSHAEEKGPSCRGLPLTTMATEVSPATLPPATTEASPQEALRNDSCRLDKDDVEEVRSCITLSSTTTSPTVSPPPPPPLLQRSSTLTAPRQALRDEEGDRSLLSARSSAPSLQTALTYSLQPNCTGIVREVDAGPALAQEPASAEAAAAVAHHAVDTPVAAYRVLDSEPSGRASRRKSETALDLLSDGAPRTSASSSNSPLSPTEDVGSASAATATCAAALSDEQRYAYRLAVHEHRNVFITGGAGTGKSHLLRAIIKDMPCSTTFVTATTGIAALNLSGTTLHSFVGCCVPDKRAKPSKLLSTVASNARCLRNWRLCRALVIDEVSMLEASFFDLVDYIARHVRNRPREPFGGIQLILSGDFLQLPPVVKERRDGSAPFCFETKTWIRVNPRICLLSAPFRQRDLRFFEILNEMRFGDLQPDSVALLRSITTTNSVHFARRLADWENQTVKVGLKRERGPPTDSPAGSSACTTSVVDDTTNRCSSTFYDVSARPGERQARLELVDGAGRAVDAPFDGYTILRSTRAEVDAQNEWHFRRLDTEIFTYVGAHSGLGAFPANNLSEVVRLRKGCRVMVIKNFDAQTKLVNGSTGTVTGFVSFAKGYRFLSLGITARDGHDICVGRGQDEEKRHTMLPLVAFDSRNPPGQTRMDEIVVEPQEWVEKEGDRVKSRSVQMPLVLAYAITIHKAQGMSLSQVDIDFSKVFEAGQAYVALSRCTDLQRVRLHGFHVHAVSANATALAYYRAVALQQRRLEWQRQHTPHAVADMEDVEARSCTPYGYVLPSEADIFRHYGGEGTAHGLFSDDDVAEEDGEWGDKTAKAEGSCCNDNNGVRGKCERQGEGQRSSSFSLHHPNAAADFDGDKGSVCETQRLDVLRRRITPLLQTVDLMKRLVFRDVLPLPKVRNTLLVMDIDAIFHLVTGAESATVFDILFDEQENMMRVPLCVQQLIAEAAAYRSSSESMRPSTTPEQPTQSQHHTRTPGMRQRAPMCDAGGSTLRNAPLLEASDVAAEALTLLARARQDFILDVQRPEQTAALPEPPKEWLRFSDVLPLLLRRPPASATGPPTDLVMGLSHDMTDADAKTGAEANFILHRDPREAVLHRAIIEYALFLKTSFGQSVAVCTDSIVLAAYALAWGLQAVSVVYLM</sequence>
<keyword evidence="8 10" id="KW-0233">DNA recombination</keyword>
<comment type="caution">
    <text evidence="15">The sequence shown here is derived from an EMBL/GenBank/DDBJ whole genome shotgun (WGS) entry which is preliminary data.</text>
</comment>
<dbReference type="Gene3D" id="3.40.50.300">
    <property type="entry name" value="P-loop containing nucleotide triphosphate hydrolases"/>
    <property type="match status" value="1"/>
</dbReference>
<dbReference type="InterPro" id="IPR010285">
    <property type="entry name" value="DNA_helicase_pif1-like_DEAD"/>
</dbReference>
<evidence type="ECO:0000259" key="12">
    <source>
        <dbReference type="Pfam" id="PF02689"/>
    </source>
</evidence>
<dbReference type="InterPro" id="IPR051055">
    <property type="entry name" value="PIF1_helicase"/>
</dbReference>
<feature type="domain" description="DNA helicase Pif1-like DEAD-box helicase" evidence="13">
    <location>
        <begin position="323"/>
        <end position="507"/>
    </location>
</feature>